<feature type="region of interest" description="Disordered" evidence="1">
    <location>
        <begin position="87"/>
        <end position="107"/>
    </location>
</feature>
<evidence type="ECO:0008006" key="5">
    <source>
        <dbReference type="Google" id="ProtNLM"/>
    </source>
</evidence>
<feature type="transmembrane region" description="Helical" evidence="2">
    <location>
        <begin position="12"/>
        <end position="32"/>
    </location>
</feature>
<protein>
    <recommendedName>
        <fullName evidence="5">Transmembrane protein</fullName>
    </recommendedName>
</protein>
<keyword evidence="2" id="KW-0472">Membrane</keyword>
<dbReference type="Pfam" id="PF20554">
    <property type="entry name" value="DUF6766"/>
    <property type="match status" value="1"/>
</dbReference>
<accession>A0A1C6UW41</accession>
<evidence type="ECO:0000256" key="2">
    <source>
        <dbReference type="SAM" id="Phobius"/>
    </source>
</evidence>
<dbReference type="STRING" id="227316.GA0070604_3756"/>
<evidence type="ECO:0000313" key="3">
    <source>
        <dbReference type="EMBL" id="SCL58073.1"/>
    </source>
</evidence>
<name>A0A1C6UW41_9ACTN</name>
<feature type="transmembrane region" description="Helical" evidence="2">
    <location>
        <begin position="128"/>
        <end position="147"/>
    </location>
</feature>
<keyword evidence="2" id="KW-1133">Transmembrane helix</keyword>
<keyword evidence="4" id="KW-1185">Reference proteome</keyword>
<gene>
    <name evidence="3" type="ORF">GA0070604_3756</name>
</gene>
<dbReference type="InterPro" id="IPR046657">
    <property type="entry name" value="DUF6766"/>
</dbReference>
<dbReference type="OrthoDB" id="187863at2"/>
<dbReference type="EMBL" id="FMHY01000002">
    <property type="protein sequence ID" value="SCL58073.1"/>
    <property type="molecule type" value="Genomic_DNA"/>
</dbReference>
<dbReference type="AlphaFoldDB" id="A0A1C6UW41"/>
<keyword evidence="2" id="KW-0812">Transmembrane</keyword>
<sequence length="218" mass="24382">MRRWLRGHALSIAMLGAFVIFWVLQSVFGWRVHNEELTLYGRHALSYLEYLRTGHLAEATFENWESEFLQMGGYVLLTAYLVQRGSSESKPEQGDRPDDQVENATSGSPWPVHVGGWVLTVYRNSLSIALLMIFAGSFLGHLFGGVANYNEEQLLQSGAEPISAWQFLGTSDFWFQSMQNWQSEFLAVAALILLSIVLRQHGSPESKPVTSSHATTGA</sequence>
<reference evidence="4" key="1">
    <citation type="submission" date="2016-06" db="EMBL/GenBank/DDBJ databases">
        <authorList>
            <person name="Varghese N."/>
            <person name="Submissions Spin"/>
        </authorList>
    </citation>
    <scope>NUCLEOTIDE SEQUENCE [LARGE SCALE GENOMIC DNA]</scope>
    <source>
        <strain evidence="4">DSM 44814</strain>
    </source>
</reference>
<evidence type="ECO:0000313" key="4">
    <source>
        <dbReference type="Proteomes" id="UP000199696"/>
    </source>
</evidence>
<dbReference type="Proteomes" id="UP000199696">
    <property type="component" value="Unassembled WGS sequence"/>
</dbReference>
<proteinExistence type="predicted"/>
<evidence type="ECO:0000256" key="1">
    <source>
        <dbReference type="SAM" id="MobiDB-lite"/>
    </source>
</evidence>
<feature type="compositionally biased region" description="Basic and acidic residues" evidence="1">
    <location>
        <begin position="87"/>
        <end position="99"/>
    </location>
</feature>
<dbReference type="RefSeq" id="WP_091119750.1">
    <property type="nucleotide sequence ID" value="NZ_FMHY01000002.1"/>
</dbReference>
<organism evidence="3 4">
    <name type="scientific">Micromonospora eburnea</name>
    <dbReference type="NCBI Taxonomy" id="227316"/>
    <lineage>
        <taxon>Bacteria</taxon>
        <taxon>Bacillati</taxon>
        <taxon>Actinomycetota</taxon>
        <taxon>Actinomycetes</taxon>
        <taxon>Micromonosporales</taxon>
        <taxon>Micromonosporaceae</taxon>
        <taxon>Micromonospora</taxon>
    </lineage>
</organism>